<evidence type="ECO:0000313" key="9">
    <source>
        <dbReference type="Proteomes" id="UP000017559"/>
    </source>
</evidence>
<proteinExistence type="predicted"/>
<dbReference type="GO" id="GO:0005315">
    <property type="term" value="F:phosphate transmembrane transporter activity"/>
    <property type="evidence" value="ECO:0007669"/>
    <property type="project" value="InterPro"/>
</dbReference>
<evidence type="ECO:0000256" key="4">
    <source>
        <dbReference type="ARBA" id="ARBA00022692"/>
    </source>
</evidence>
<dbReference type="Pfam" id="PF01384">
    <property type="entry name" value="PHO4"/>
    <property type="match status" value="2"/>
</dbReference>
<dbReference type="PANTHER" id="PTHR11101">
    <property type="entry name" value="PHOSPHATE TRANSPORTER"/>
    <property type="match status" value="1"/>
</dbReference>
<dbReference type="EMBL" id="AWSO01000912">
    <property type="protein sequence ID" value="ESK86622.1"/>
    <property type="molecule type" value="Genomic_DNA"/>
</dbReference>
<name>V2WYJ0_MONRO</name>
<evidence type="ECO:0000256" key="3">
    <source>
        <dbReference type="ARBA" id="ARBA00022592"/>
    </source>
</evidence>
<keyword evidence="4 7" id="KW-0812">Transmembrane</keyword>
<keyword evidence="2" id="KW-0813">Transport</keyword>
<organism evidence="8 9">
    <name type="scientific">Moniliophthora roreri (strain MCA 2997)</name>
    <name type="common">Cocoa frosty pod rot fungus</name>
    <name type="synonym">Crinipellis roreri</name>
    <dbReference type="NCBI Taxonomy" id="1381753"/>
    <lineage>
        <taxon>Eukaryota</taxon>
        <taxon>Fungi</taxon>
        <taxon>Dikarya</taxon>
        <taxon>Basidiomycota</taxon>
        <taxon>Agaricomycotina</taxon>
        <taxon>Agaricomycetes</taxon>
        <taxon>Agaricomycetidae</taxon>
        <taxon>Agaricales</taxon>
        <taxon>Marasmiineae</taxon>
        <taxon>Marasmiaceae</taxon>
        <taxon>Moniliophthora</taxon>
    </lineage>
</organism>
<evidence type="ECO:0000256" key="1">
    <source>
        <dbReference type="ARBA" id="ARBA00004141"/>
    </source>
</evidence>
<keyword evidence="6 7" id="KW-0472">Membrane</keyword>
<comment type="subcellular location">
    <subcellularLocation>
        <location evidence="1">Membrane</location>
        <topology evidence="1">Multi-pass membrane protein</topology>
    </subcellularLocation>
</comment>
<dbReference type="GO" id="GO:0035435">
    <property type="term" value="P:phosphate ion transmembrane transport"/>
    <property type="evidence" value="ECO:0007669"/>
    <property type="project" value="TreeGrafter"/>
</dbReference>
<evidence type="ECO:0000256" key="7">
    <source>
        <dbReference type="SAM" id="Phobius"/>
    </source>
</evidence>
<reference evidence="8 9" key="1">
    <citation type="journal article" date="2014" name="BMC Genomics">
        <title>Genome and secretome analysis of the hemibiotrophic fungal pathogen, Moniliophthora roreri, which causes frosty pod rot disease of cacao: mechanisms of the biotrophic and necrotrophic phases.</title>
        <authorList>
            <person name="Meinhardt L.W."/>
            <person name="Costa G.G.L."/>
            <person name="Thomazella D.P.T."/>
            <person name="Teixeira P.J.P.L."/>
            <person name="Carazzolle M.F."/>
            <person name="Schuster S.C."/>
            <person name="Carlson J.E."/>
            <person name="Guiltinan M.J."/>
            <person name="Mieczkowski P."/>
            <person name="Farmer A."/>
            <person name="Ramaraj T."/>
            <person name="Crozier J."/>
            <person name="Davis R.E."/>
            <person name="Shao J."/>
            <person name="Melnick R.L."/>
            <person name="Pereira G.A.G."/>
            <person name="Bailey B.A."/>
        </authorList>
    </citation>
    <scope>NUCLEOTIDE SEQUENCE [LARGE SCALE GENOMIC DNA]</scope>
    <source>
        <strain evidence="8 9">MCA 2997</strain>
    </source>
</reference>
<dbReference type="HOGENOM" id="CLU_084282_0_0_1"/>
<dbReference type="Proteomes" id="UP000017559">
    <property type="component" value="Unassembled WGS sequence"/>
</dbReference>
<feature type="transmembrane region" description="Helical" evidence="7">
    <location>
        <begin position="109"/>
        <end position="131"/>
    </location>
</feature>
<keyword evidence="3" id="KW-0592">Phosphate transport</keyword>
<dbReference type="AlphaFoldDB" id="V2WYJ0"/>
<accession>V2WYJ0</accession>
<gene>
    <name evidence="8" type="ORF">Moror_9726</name>
</gene>
<dbReference type="OrthoDB" id="260807at2759"/>
<protein>
    <submittedName>
        <fullName evidence="8">Sodium:inorganic phosphate symporter</fullName>
    </submittedName>
</protein>
<dbReference type="GO" id="GO:0016020">
    <property type="term" value="C:membrane"/>
    <property type="evidence" value="ECO:0007669"/>
    <property type="project" value="UniProtKB-SubCell"/>
</dbReference>
<feature type="transmembrane region" description="Helical" evidence="7">
    <location>
        <begin position="143"/>
        <end position="171"/>
    </location>
</feature>
<dbReference type="STRING" id="1381753.V2WYJ0"/>
<keyword evidence="5 7" id="KW-1133">Transmembrane helix</keyword>
<evidence type="ECO:0000256" key="6">
    <source>
        <dbReference type="ARBA" id="ARBA00023136"/>
    </source>
</evidence>
<sequence length="178" mass="19019">MQAKESDTIDGHRTADVYKRAKQYPSDTEHLYSFMEVMSACTASFAHGAHDISNAIGPFSVIYQVWSTGSSAASKSSIPIWALVFGAIVLVIWIQHHGSAITVIPASQYGLPVSTTMCITGSTIGVALFNGDGRAVNRRAIGWIYLGWLLTIPIAGTAAGCLMGIILNALLNISRTVF</sequence>
<keyword evidence="9" id="KW-1185">Reference proteome</keyword>
<dbReference type="InterPro" id="IPR001204">
    <property type="entry name" value="Phos_transporter"/>
</dbReference>
<dbReference type="PANTHER" id="PTHR11101:SF80">
    <property type="entry name" value="PHOSPHATE TRANSPORTER"/>
    <property type="match status" value="1"/>
</dbReference>
<evidence type="ECO:0000256" key="2">
    <source>
        <dbReference type="ARBA" id="ARBA00022448"/>
    </source>
</evidence>
<evidence type="ECO:0000256" key="5">
    <source>
        <dbReference type="ARBA" id="ARBA00022989"/>
    </source>
</evidence>
<dbReference type="KEGG" id="mrr:Moror_9726"/>
<comment type="caution">
    <text evidence="8">The sequence shown here is derived from an EMBL/GenBank/DDBJ whole genome shotgun (WGS) entry which is preliminary data.</text>
</comment>
<feature type="transmembrane region" description="Helical" evidence="7">
    <location>
        <begin position="78"/>
        <end position="97"/>
    </location>
</feature>
<evidence type="ECO:0000313" key="8">
    <source>
        <dbReference type="EMBL" id="ESK86622.1"/>
    </source>
</evidence>